<gene>
    <name evidence="2" type="ORF">JW322_14730</name>
</gene>
<feature type="compositionally biased region" description="Basic and acidic residues" evidence="1">
    <location>
        <begin position="33"/>
        <end position="50"/>
    </location>
</feature>
<reference evidence="2" key="1">
    <citation type="submission" date="2021-02" db="EMBL/GenBank/DDBJ databases">
        <title>Genome analysis of blister spot of apple pathogen from New York area.</title>
        <authorList>
            <person name="Kandel P."/>
            <person name="Hockett K.L."/>
            <person name="Santander R."/>
            <person name="Acimovic S."/>
        </authorList>
    </citation>
    <scope>NUCLEOTIDE SEQUENCE</scope>
    <source>
        <strain evidence="2">PSP1</strain>
    </source>
</reference>
<feature type="region of interest" description="Disordered" evidence="1">
    <location>
        <begin position="1"/>
        <end position="50"/>
    </location>
</feature>
<comment type="caution">
    <text evidence="2">The sequence shown here is derived from an EMBL/GenBank/DDBJ whole genome shotgun (WGS) entry which is preliminary data.</text>
</comment>
<dbReference type="AlphaFoldDB" id="A0A3M6CZV2"/>
<evidence type="ECO:0000256" key="1">
    <source>
        <dbReference type="SAM" id="MobiDB-lite"/>
    </source>
</evidence>
<accession>A0A3M6CZV2</accession>
<organism evidence="2 3">
    <name type="scientific">Pseudomonas syringae pv. papulans</name>
    <dbReference type="NCBI Taxonomy" id="83963"/>
    <lineage>
        <taxon>Bacteria</taxon>
        <taxon>Pseudomonadati</taxon>
        <taxon>Pseudomonadota</taxon>
        <taxon>Gammaproteobacteria</taxon>
        <taxon>Pseudomonadales</taxon>
        <taxon>Pseudomonadaceae</taxon>
        <taxon>Pseudomonas</taxon>
        <taxon>Pseudomonas syringae</taxon>
    </lineage>
</organism>
<proteinExistence type="predicted"/>
<protein>
    <submittedName>
        <fullName evidence="2">Uncharacterized protein</fullName>
    </submittedName>
</protein>
<evidence type="ECO:0000313" key="2">
    <source>
        <dbReference type="EMBL" id="MDH4622991.1"/>
    </source>
</evidence>
<name>A0A3M6CZV2_PSESX</name>
<sequence>MIDHADKQTQQLPLEAKRGRGRPPTGKAMTPAEKQKAYRDRNKGNVTGKHGEIEALRKEVEELKILLGKEIIARKKAEFELISVTKMKEIKEPAFFIQWREINSKKRWSFLAKEAGFTSAKHAEECMEGLILKWEVDQVSGEKRATHEYRVIEK</sequence>
<dbReference type="EMBL" id="JAFFRZ010000001">
    <property type="protein sequence ID" value="MDH4622991.1"/>
    <property type="molecule type" value="Genomic_DNA"/>
</dbReference>
<dbReference type="Proteomes" id="UP001162155">
    <property type="component" value="Unassembled WGS sequence"/>
</dbReference>
<dbReference type="RefSeq" id="WP_044308061.1">
    <property type="nucleotide sequence ID" value="NZ_JAFFRY010000001.1"/>
</dbReference>
<evidence type="ECO:0000313" key="3">
    <source>
        <dbReference type="Proteomes" id="UP001162155"/>
    </source>
</evidence>